<accession>A0ABD5U0F5</accession>
<keyword evidence="2" id="KW-1185">Reference proteome</keyword>
<name>A0ABD5U0F5_9EURY</name>
<dbReference type="EMBL" id="JBHSXH010000015">
    <property type="protein sequence ID" value="MFC6825899.1"/>
    <property type="molecule type" value="Genomic_DNA"/>
</dbReference>
<dbReference type="AlphaFoldDB" id="A0ABD5U0F5"/>
<dbReference type="RefSeq" id="WP_379696695.1">
    <property type="nucleotide sequence ID" value="NZ_JBHSXH010000015.1"/>
</dbReference>
<dbReference type="Proteomes" id="UP001596408">
    <property type="component" value="Unassembled WGS sequence"/>
</dbReference>
<gene>
    <name evidence="1" type="ORF">ACFQEV_12970</name>
</gene>
<evidence type="ECO:0000313" key="1">
    <source>
        <dbReference type="EMBL" id="MFC6825899.1"/>
    </source>
</evidence>
<evidence type="ECO:0000313" key="2">
    <source>
        <dbReference type="Proteomes" id="UP001596408"/>
    </source>
</evidence>
<proteinExistence type="predicted"/>
<protein>
    <submittedName>
        <fullName evidence="1">Uncharacterized protein</fullName>
    </submittedName>
</protein>
<comment type="caution">
    <text evidence="1">The sequence shown here is derived from an EMBL/GenBank/DDBJ whole genome shotgun (WGS) entry which is preliminary data.</text>
</comment>
<organism evidence="1 2">
    <name type="scientific">Halopelagius fulvigenes</name>
    <dbReference type="NCBI Taxonomy" id="1198324"/>
    <lineage>
        <taxon>Archaea</taxon>
        <taxon>Methanobacteriati</taxon>
        <taxon>Methanobacteriota</taxon>
        <taxon>Stenosarchaea group</taxon>
        <taxon>Halobacteria</taxon>
        <taxon>Halobacteriales</taxon>
        <taxon>Haloferacaceae</taxon>
    </lineage>
</organism>
<reference evidence="1 2" key="1">
    <citation type="journal article" date="2019" name="Int. J. Syst. Evol. Microbiol.">
        <title>The Global Catalogue of Microorganisms (GCM) 10K type strain sequencing project: providing services to taxonomists for standard genome sequencing and annotation.</title>
        <authorList>
            <consortium name="The Broad Institute Genomics Platform"/>
            <consortium name="The Broad Institute Genome Sequencing Center for Infectious Disease"/>
            <person name="Wu L."/>
            <person name="Ma J."/>
        </authorList>
    </citation>
    <scope>NUCLEOTIDE SEQUENCE [LARGE SCALE GENOMIC DNA]</scope>
    <source>
        <strain evidence="1 2">YIM 94188</strain>
    </source>
</reference>
<sequence length="329" mass="36734">MPSGKLTRRRALAACGLGLISPFGGCSQVSPTGTADSSRKLALSLSPFEESLRERYVVDLTETRPSWDEEAFDAALNGSAYTTQHRTPFLARGDDEPTYARRNGTYYRLDSLVVGESEVTHPVLRVYEVEGSSGDAPDAVAHSSLPEADRRAVKIAYFAARARGNVGGVPWGLVERDGYVYRDEVAISSSRILSDSGPSRVEYRETVYEVEVTRETFHEAVYRANVEPVADSESEMETILRARLLDARIAREDLSPGARKVVRDAIREAHSESHPYSPAFESVLKKLDRWTYLDGNVEKDGGVESGRRRGYLRYDERYFGYRLQFVSEA</sequence>